<evidence type="ECO:0000256" key="2">
    <source>
        <dbReference type="SAM" id="Phobius"/>
    </source>
</evidence>
<feature type="domain" description="Glucose/Sorbosone dehydrogenase" evidence="3">
    <location>
        <begin position="75"/>
        <end position="418"/>
    </location>
</feature>
<proteinExistence type="predicted"/>
<feature type="region of interest" description="Disordered" evidence="1">
    <location>
        <begin position="96"/>
        <end position="116"/>
    </location>
</feature>
<sequence length="487" mass="51482">MSDRQVGVELLAEGFKKPTNSAVAPGDPDALYVSDQFGPLWRVELRDGSKQMVADLSGLLVPVGLKAEGVDHLPDERGFLGLAFHPDFERNGLLYTHTSEPPDSGEPTFPSTLPSGERADHLGVLREWTVQRSADGTPSLDVDSSRVLFSVAEPQWNHNGGELVFGPDGMLYVQLGDGGGADDQNEQLWWTDPDDDGTYTVGPIVGHLDGGNAQDLSVPLGKILRVDVDGRGAPHGEYGVPADNPFVGVDGALGEIWAYGLRNPFQGSIDRATGDYWVGDVGQNDVEEVDVIQRGGNYGWNVREGSFWFAPRDFEQGSGTVVEEPVQPVPPELVDPVAQYDHDWGVAVIGGYVYRGPDQPALQGQYVFGDHHGGKLLVHSAEDPARQLRIAGSENNELGYSLTAFAEDAHGELYVMGTPHEGSGRIERIVPAGTDGMVAPVPRGGVAAGAGGAADDDAATTVAGVAALGGAAVLAGVGIARRRTAAR</sequence>
<feature type="transmembrane region" description="Helical" evidence="2">
    <location>
        <begin position="462"/>
        <end position="480"/>
    </location>
</feature>
<dbReference type="Gene3D" id="2.120.10.30">
    <property type="entry name" value="TolB, C-terminal domain"/>
    <property type="match status" value="1"/>
</dbReference>
<keyword evidence="2" id="KW-0812">Transmembrane</keyword>
<evidence type="ECO:0000259" key="3">
    <source>
        <dbReference type="Pfam" id="PF07995"/>
    </source>
</evidence>
<dbReference type="InterPro" id="IPR011042">
    <property type="entry name" value="6-blade_b-propeller_TolB-like"/>
</dbReference>
<dbReference type="InterPro" id="IPR012938">
    <property type="entry name" value="Glc/Sorbosone_DH"/>
</dbReference>
<keyword evidence="2" id="KW-0472">Membrane</keyword>
<dbReference type="RefSeq" id="WP_311344791.1">
    <property type="nucleotide sequence ID" value="NZ_JAVREI010000004.1"/>
</dbReference>
<accession>A0ABU2K706</accession>
<gene>
    <name evidence="4" type="ORF">RM425_08645</name>
</gene>
<dbReference type="InterPro" id="IPR011041">
    <property type="entry name" value="Quinoprot_gluc/sorb_DH_b-prop"/>
</dbReference>
<dbReference type="PANTHER" id="PTHR19328">
    <property type="entry name" value="HEDGEHOG-INTERACTING PROTEIN"/>
    <property type="match status" value="1"/>
</dbReference>
<dbReference type="Pfam" id="PF07995">
    <property type="entry name" value="GSDH"/>
    <property type="match status" value="1"/>
</dbReference>
<comment type="caution">
    <text evidence="4">The sequence shown here is derived from an EMBL/GenBank/DDBJ whole genome shotgun (WGS) entry which is preliminary data.</text>
</comment>
<dbReference type="PANTHER" id="PTHR19328:SF75">
    <property type="entry name" value="ALDOSE SUGAR DEHYDROGENASE YLII"/>
    <property type="match status" value="1"/>
</dbReference>
<keyword evidence="2" id="KW-1133">Transmembrane helix</keyword>
<evidence type="ECO:0000313" key="5">
    <source>
        <dbReference type="Proteomes" id="UP001183222"/>
    </source>
</evidence>
<dbReference type="Proteomes" id="UP001183222">
    <property type="component" value="Unassembled WGS sequence"/>
</dbReference>
<reference evidence="5" key="1">
    <citation type="submission" date="2023-07" db="EMBL/GenBank/DDBJ databases">
        <title>30 novel species of actinomycetes from the DSMZ collection.</title>
        <authorList>
            <person name="Nouioui I."/>
        </authorList>
    </citation>
    <scope>NUCLEOTIDE SEQUENCE [LARGE SCALE GENOMIC DNA]</scope>
    <source>
        <strain evidence="5">DSM 46792</strain>
    </source>
</reference>
<keyword evidence="5" id="KW-1185">Reference proteome</keyword>
<evidence type="ECO:0000256" key="1">
    <source>
        <dbReference type="SAM" id="MobiDB-lite"/>
    </source>
</evidence>
<dbReference type="SUPFAM" id="SSF50952">
    <property type="entry name" value="Soluble quinoprotein glucose dehydrogenase"/>
    <property type="match status" value="1"/>
</dbReference>
<dbReference type="EMBL" id="JAVREI010000004">
    <property type="protein sequence ID" value="MDT0275969.1"/>
    <property type="molecule type" value="Genomic_DNA"/>
</dbReference>
<name>A0ABU2K706_9ACTN</name>
<evidence type="ECO:0000313" key="4">
    <source>
        <dbReference type="EMBL" id="MDT0275969.1"/>
    </source>
</evidence>
<protein>
    <submittedName>
        <fullName evidence="4">PQQ-dependent sugar dehydrogenase</fullName>
    </submittedName>
</protein>
<organism evidence="4 5">
    <name type="scientific">Blastococcus goldschmidtiae</name>
    <dbReference type="NCBI Taxonomy" id="3075546"/>
    <lineage>
        <taxon>Bacteria</taxon>
        <taxon>Bacillati</taxon>
        <taxon>Actinomycetota</taxon>
        <taxon>Actinomycetes</taxon>
        <taxon>Geodermatophilales</taxon>
        <taxon>Geodermatophilaceae</taxon>
        <taxon>Blastococcus</taxon>
    </lineage>
</organism>